<protein>
    <recommendedName>
        <fullName evidence="2">TmcB/TmcC TPR repeats domain-containing protein</fullName>
    </recommendedName>
</protein>
<proteinExistence type="predicted"/>
<feature type="transmembrane region" description="Helical" evidence="1">
    <location>
        <begin position="933"/>
        <end position="956"/>
    </location>
</feature>
<dbReference type="CDD" id="cd00130">
    <property type="entry name" value="PAS"/>
    <property type="match status" value="1"/>
</dbReference>
<reference evidence="3" key="1">
    <citation type="submission" date="2021-09" db="EMBL/GenBank/DDBJ databases">
        <authorList>
            <consortium name="AG Swart"/>
            <person name="Singh M."/>
            <person name="Singh A."/>
            <person name="Seah K."/>
            <person name="Emmerich C."/>
        </authorList>
    </citation>
    <scope>NUCLEOTIDE SEQUENCE</scope>
    <source>
        <strain evidence="3">ATCC30299</strain>
    </source>
</reference>
<evidence type="ECO:0000259" key="2">
    <source>
        <dbReference type="Pfam" id="PF25474"/>
    </source>
</evidence>
<dbReference type="InterPro" id="IPR000014">
    <property type="entry name" value="PAS"/>
</dbReference>
<organism evidence="3 4">
    <name type="scientific">Blepharisma stoltei</name>
    <dbReference type="NCBI Taxonomy" id="1481888"/>
    <lineage>
        <taxon>Eukaryota</taxon>
        <taxon>Sar</taxon>
        <taxon>Alveolata</taxon>
        <taxon>Ciliophora</taxon>
        <taxon>Postciliodesmatophora</taxon>
        <taxon>Heterotrichea</taxon>
        <taxon>Heterotrichida</taxon>
        <taxon>Blepharismidae</taxon>
        <taxon>Blepharisma</taxon>
    </lineage>
</organism>
<feature type="transmembrane region" description="Helical" evidence="1">
    <location>
        <begin position="12"/>
        <end position="29"/>
    </location>
</feature>
<accession>A0AAU9JZA5</accession>
<keyword evidence="1" id="KW-0812">Transmembrane</keyword>
<sequence>MIEMLSQYSNNTIFIKDGLFIIWVTYFYIDVIKDRRLGMVKLAQIKNFRPNFEACIQKLRISKEFHERGFEVLKDIEYLQYLERLSKVKKKDKQLCNSLLDLYIEINKKNTHIYKLRNSVQEIYSLIRETKRLYGLLTVNNNKHPEPFDLYGNLLINILKESSEGNALLKKKHSIKEDLSDDQEHLEECRENVGVIFLSTENGAFGKIDFINTKASNILKLPVLEAIGKNFSDFIPFPYSLNHNEKMKDFLMLGDRTTIEKPHSLILQDSLGYIFECNILVKLTAFKDKAYFLVSFSPISSIRQAILLSEEGEIYSHSSELSSLLGLPQQNMANMYLHNIIDGFELSNMELYNPVAIQHNYLDLKFVHIIKRIKFTEIHLILVISDANEQEMWKNKKSDEQLNLNKNNLANCSINLRNSFECKEQDLFSKNSYKSAEEKIQLSISASQISKSGSSEQIAYQKNKNTLLAIQKFQWIFLLTVLALIATNIGILVYIVENVNDIDLSAVFSNLGNIEYAMISSSNLAYLINYDISEEKAAYLSRDLRFLYWTNEQIILARSELIETLPKWTNCDCSNIATENIVPIWEPNSEAKIRKFNLYDVLSMFIDYGQKLIDDAKREEPHENDANWLIINGASFAINYVHKASIDLLKCEKNSKSVENSVINGLFTIGILVCGICLLILIIFVHFLRLAYEEFWLNLKKAVSTNFEYLEKRITERLLTVHGKEPALYASSNHKTAKLSNYYIKTTLAKRIVFRLSLIIIISLSFYMAMIFALYKDCQESMLDRSRLLQNFKFRSISISRLTRFIKEINDNMLIEYFPETYDFKNTYAEFYKIIDNYNSQYLDLLSDKWGYLLSKEIKSNLFESTNSTSNIMKYGIISASWSIVHDAMLLTEDYSELEYSKYFMNALTLASSLISNFNSADKISKAYIDDQLSLMSNLTFIFSVVLAVLSLFYYLPYLKEEKTFVEKTCLLLEIIINSKEIIN</sequence>
<keyword evidence="1" id="KW-0472">Membrane</keyword>
<gene>
    <name evidence="3" type="ORF">BSTOLATCC_MIC46743</name>
</gene>
<dbReference type="Proteomes" id="UP001162131">
    <property type="component" value="Unassembled WGS sequence"/>
</dbReference>
<dbReference type="Pfam" id="PF25474">
    <property type="entry name" value="TPR_TmcB"/>
    <property type="match status" value="1"/>
</dbReference>
<keyword evidence="4" id="KW-1185">Reference proteome</keyword>
<dbReference type="PANTHER" id="PTHR31600:SF2">
    <property type="entry name" value="GAMETE ENRICHED GENE 10 PROTEIN-RELATED"/>
    <property type="match status" value="1"/>
</dbReference>
<dbReference type="InterPro" id="IPR052994">
    <property type="entry name" value="Tiny_macrocysts_regulators"/>
</dbReference>
<feature type="transmembrane region" description="Helical" evidence="1">
    <location>
        <begin position="752"/>
        <end position="775"/>
    </location>
</feature>
<dbReference type="Gene3D" id="3.30.450.20">
    <property type="entry name" value="PAS domain"/>
    <property type="match status" value="1"/>
</dbReference>
<comment type="caution">
    <text evidence="3">The sequence shown here is derived from an EMBL/GenBank/DDBJ whole genome shotgun (WGS) entry which is preliminary data.</text>
</comment>
<dbReference type="AlphaFoldDB" id="A0AAU9JZA5"/>
<evidence type="ECO:0000256" key="1">
    <source>
        <dbReference type="SAM" id="Phobius"/>
    </source>
</evidence>
<dbReference type="EMBL" id="CAJZBQ010000046">
    <property type="protein sequence ID" value="CAG9328752.1"/>
    <property type="molecule type" value="Genomic_DNA"/>
</dbReference>
<dbReference type="PANTHER" id="PTHR31600">
    <property type="entry name" value="TINY MACROCYSTS PROTEIN B-RELATED"/>
    <property type="match status" value="1"/>
</dbReference>
<evidence type="ECO:0000313" key="4">
    <source>
        <dbReference type="Proteomes" id="UP001162131"/>
    </source>
</evidence>
<name>A0AAU9JZA5_9CILI</name>
<keyword evidence="1" id="KW-1133">Transmembrane helix</keyword>
<feature type="domain" description="TmcB/TmcC TPR repeats" evidence="2">
    <location>
        <begin position="76"/>
        <end position="180"/>
    </location>
</feature>
<feature type="transmembrane region" description="Helical" evidence="1">
    <location>
        <begin position="475"/>
        <end position="496"/>
    </location>
</feature>
<evidence type="ECO:0000313" key="3">
    <source>
        <dbReference type="EMBL" id="CAG9328752.1"/>
    </source>
</evidence>
<dbReference type="InterPro" id="IPR057352">
    <property type="entry name" value="TPR_TmcB/C"/>
</dbReference>
<feature type="transmembrane region" description="Helical" evidence="1">
    <location>
        <begin position="662"/>
        <end position="688"/>
    </location>
</feature>